<comment type="caution">
    <text evidence="1">The sequence shown here is derived from an EMBL/GenBank/DDBJ whole genome shotgun (WGS) entry which is preliminary data.</text>
</comment>
<name>A0A0F9G111_9ZZZZ</name>
<accession>A0A0F9G111</accession>
<organism evidence="1">
    <name type="scientific">marine sediment metagenome</name>
    <dbReference type="NCBI Taxonomy" id="412755"/>
    <lineage>
        <taxon>unclassified sequences</taxon>
        <taxon>metagenomes</taxon>
        <taxon>ecological metagenomes</taxon>
    </lineage>
</organism>
<gene>
    <name evidence="1" type="ORF">LCGC14_1885350</name>
</gene>
<reference evidence="1" key="1">
    <citation type="journal article" date="2015" name="Nature">
        <title>Complex archaea that bridge the gap between prokaryotes and eukaryotes.</title>
        <authorList>
            <person name="Spang A."/>
            <person name="Saw J.H."/>
            <person name="Jorgensen S.L."/>
            <person name="Zaremba-Niedzwiedzka K."/>
            <person name="Martijn J."/>
            <person name="Lind A.E."/>
            <person name="van Eijk R."/>
            <person name="Schleper C."/>
            <person name="Guy L."/>
            <person name="Ettema T.J."/>
        </authorList>
    </citation>
    <scope>NUCLEOTIDE SEQUENCE</scope>
</reference>
<evidence type="ECO:0000313" key="1">
    <source>
        <dbReference type="EMBL" id="KKL92369.1"/>
    </source>
</evidence>
<dbReference type="EMBL" id="LAZR01019485">
    <property type="protein sequence ID" value="KKL92369.1"/>
    <property type="molecule type" value="Genomic_DNA"/>
</dbReference>
<proteinExistence type="predicted"/>
<dbReference type="AlphaFoldDB" id="A0A0F9G111"/>
<feature type="non-terminal residue" evidence="1">
    <location>
        <position position="94"/>
    </location>
</feature>
<sequence>MNIECIMSMELTEHDYATLWQLFSANVMCTPLWSQKMYVIYGDDRYYRWEIKESTALSLVKKGVIIPRELSIKEWKVQIALGTVENVELILTEL</sequence>
<protein>
    <submittedName>
        <fullName evidence="1">Uncharacterized protein</fullName>
    </submittedName>
</protein>